<evidence type="ECO:0000313" key="1">
    <source>
        <dbReference type="EMBL" id="RDE49980.1"/>
    </source>
</evidence>
<dbReference type="AlphaFoldDB" id="A0A369XKW4"/>
<comment type="caution">
    <text evidence="1">The sequence shown here is derived from an EMBL/GenBank/DDBJ whole genome shotgun (WGS) entry which is preliminary data.</text>
</comment>
<dbReference type="Proteomes" id="UP000253831">
    <property type="component" value="Unassembled WGS sequence"/>
</dbReference>
<dbReference type="EMBL" id="QPGA01000028">
    <property type="protein sequence ID" value="RDE49980.1"/>
    <property type="molecule type" value="Genomic_DNA"/>
</dbReference>
<organism evidence="1 2">
    <name type="scientific">Candidatus Accumulibacter meliphilus</name>
    <dbReference type="NCBI Taxonomy" id="2211374"/>
    <lineage>
        <taxon>Bacteria</taxon>
        <taxon>Pseudomonadati</taxon>
        <taxon>Pseudomonadota</taxon>
        <taxon>Betaproteobacteria</taxon>
        <taxon>Candidatus Accumulibacter</taxon>
    </lineage>
</organism>
<evidence type="ECO:0000313" key="2">
    <source>
        <dbReference type="Proteomes" id="UP000253831"/>
    </source>
</evidence>
<proteinExistence type="predicted"/>
<protein>
    <submittedName>
        <fullName evidence="1">Uncharacterized protein</fullName>
    </submittedName>
</protein>
<accession>A0A369XKW4</accession>
<reference evidence="1 2" key="1">
    <citation type="submission" date="2018-05" db="EMBL/GenBank/DDBJ databases">
        <title>Integrated omic analyses show evidence that a Ca. Accumulibacter phosphatis strain performs denitrification under micro-aerobic conditions.</title>
        <authorList>
            <person name="Camejo P.Y."/>
            <person name="Katherine M.D."/>
            <person name="Daniel N.R."/>
        </authorList>
    </citation>
    <scope>NUCLEOTIDE SEQUENCE [LARGE SCALE GENOMIC DNA]</scope>
    <source>
        <strain evidence="1">UW-LDO-IC</strain>
    </source>
</reference>
<gene>
    <name evidence="1" type="ORF">DVS81_13545</name>
</gene>
<name>A0A369XKW4_9PROT</name>
<sequence>MGDLSCLYIRLVYIRVAMRATLARGSVTVMTIETPQIMKVMTVSPSSPTLLPRGEKGGW</sequence>